<dbReference type="GO" id="GO:0005506">
    <property type="term" value="F:iron ion binding"/>
    <property type="evidence" value="ECO:0007669"/>
    <property type="project" value="InterPro"/>
</dbReference>
<dbReference type="InterPro" id="IPR002397">
    <property type="entry name" value="Cyt_P450_B"/>
</dbReference>
<keyword evidence="4" id="KW-0560">Oxidoreductase</keyword>
<organism evidence="8 9">
    <name type="scientific">Streptomyces albiflavescens</name>
    <dbReference type="NCBI Taxonomy" id="1623582"/>
    <lineage>
        <taxon>Bacteria</taxon>
        <taxon>Bacillati</taxon>
        <taxon>Actinomycetota</taxon>
        <taxon>Actinomycetes</taxon>
        <taxon>Kitasatosporales</taxon>
        <taxon>Streptomycetaceae</taxon>
        <taxon>Streptomyces</taxon>
    </lineage>
</organism>
<keyword evidence="9" id="KW-1185">Reference proteome</keyword>
<comment type="similarity">
    <text evidence="1">Belongs to the cytochrome P450 family.</text>
</comment>
<keyword evidence="2" id="KW-0349">Heme</keyword>
<dbReference type="InterPro" id="IPR036396">
    <property type="entry name" value="Cyt_P450_sf"/>
</dbReference>
<keyword evidence="6" id="KW-0503">Monooxygenase</keyword>
<evidence type="ECO:0000313" key="9">
    <source>
        <dbReference type="Proteomes" id="UP000600365"/>
    </source>
</evidence>
<dbReference type="GO" id="GO:0008395">
    <property type="term" value="F:steroid hydroxylase activity"/>
    <property type="evidence" value="ECO:0007669"/>
    <property type="project" value="TreeGrafter"/>
</dbReference>
<dbReference type="GO" id="GO:0006707">
    <property type="term" value="P:cholesterol catabolic process"/>
    <property type="evidence" value="ECO:0007669"/>
    <property type="project" value="TreeGrafter"/>
</dbReference>
<evidence type="ECO:0000256" key="7">
    <source>
        <dbReference type="SAM" id="MobiDB-lite"/>
    </source>
</evidence>
<evidence type="ECO:0000256" key="1">
    <source>
        <dbReference type="ARBA" id="ARBA00010617"/>
    </source>
</evidence>
<dbReference type="InterPro" id="IPR001128">
    <property type="entry name" value="Cyt_P450"/>
</dbReference>
<evidence type="ECO:0000256" key="5">
    <source>
        <dbReference type="ARBA" id="ARBA00023004"/>
    </source>
</evidence>
<evidence type="ECO:0000256" key="4">
    <source>
        <dbReference type="ARBA" id="ARBA00023002"/>
    </source>
</evidence>
<gene>
    <name evidence="8" type="ORF">GCM10011579_093020</name>
</gene>
<dbReference type="RefSeq" id="WP_189192224.1">
    <property type="nucleotide sequence ID" value="NZ_BMMM01000029.1"/>
</dbReference>
<name>A0A917YGH9_9ACTN</name>
<sequence>MGRRGGHDVFQTIEKQGALLSASLSVDLLDSALYTNGNPYQVWRAMREAGPVHHHVAKTGSQFWAVVGHEAGQRVLTDWKVFTSSRGAMLREEDNSAPYPGAGKMPILTDPPRHTELRRAVARLFTPRAVRNLGALASEVAGSLLADLRARGGGDFATDVAAKFPLAVQAEILGIAPEDLPLVLDATGRSVDEAEHAASGHHDVMAYFLKAIGTRRSEAGRDLIDALLTARAGGLSLSDEEIVLTCDNIVVAASQTAQHAASGSLLALLEHPEAWKALREGRVGVGSAVEELLRWTAPATHAMRTAVCDTELAGTTIRAGEAVAVWLPSANRDGTVFADPDELVLDRSPNPHLTLGAGPHLCLGAALVRVLLRALLEDLIGADTSLALANPPTWQSTWVINRMRSLPVTVVPA</sequence>
<reference evidence="8 9" key="1">
    <citation type="journal article" date="2014" name="Int. J. Syst. Evol. Microbiol.">
        <title>Complete genome sequence of Corynebacterium casei LMG S-19264T (=DSM 44701T), isolated from a smear-ripened cheese.</title>
        <authorList>
            <consortium name="US DOE Joint Genome Institute (JGI-PGF)"/>
            <person name="Walter F."/>
            <person name="Albersmeier A."/>
            <person name="Kalinowski J."/>
            <person name="Ruckert C."/>
        </authorList>
    </citation>
    <scope>NUCLEOTIDE SEQUENCE [LARGE SCALE GENOMIC DNA]</scope>
    <source>
        <strain evidence="8 9">CGMCC 4.7111</strain>
    </source>
</reference>
<dbReference type="EMBL" id="BMMM01000029">
    <property type="protein sequence ID" value="GGN93975.1"/>
    <property type="molecule type" value="Genomic_DNA"/>
</dbReference>
<dbReference type="PANTHER" id="PTHR46696:SF4">
    <property type="entry name" value="BIOTIN BIOSYNTHESIS CYTOCHROME P450"/>
    <property type="match status" value="1"/>
</dbReference>
<comment type="caution">
    <text evidence="8">The sequence shown here is derived from an EMBL/GenBank/DDBJ whole genome shotgun (WGS) entry which is preliminary data.</text>
</comment>
<dbReference type="Gene3D" id="1.10.630.10">
    <property type="entry name" value="Cytochrome P450"/>
    <property type="match status" value="1"/>
</dbReference>
<evidence type="ECO:0000256" key="6">
    <source>
        <dbReference type="ARBA" id="ARBA00023033"/>
    </source>
</evidence>
<dbReference type="Proteomes" id="UP000600365">
    <property type="component" value="Unassembled WGS sequence"/>
</dbReference>
<dbReference type="AlphaFoldDB" id="A0A917YGH9"/>
<dbReference type="PRINTS" id="PR00359">
    <property type="entry name" value="BP450"/>
</dbReference>
<proteinExistence type="inferred from homology"/>
<evidence type="ECO:0000256" key="2">
    <source>
        <dbReference type="ARBA" id="ARBA00022617"/>
    </source>
</evidence>
<accession>A0A917YGH9</accession>
<dbReference type="Pfam" id="PF00067">
    <property type="entry name" value="p450"/>
    <property type="match status" value="2"/>
</dbReference>
<protein>
    <submittedName>
        <fullName evidence="8">Cytochrome P450</fullName>
    </submittedName>
</protein>
<dbReference type="PANTHER" id="PTHR46696">
    <property type="entry name" value="P450, PUTATIVE (EUROFUNG)-RELATED"/>
    <property type="match status" value="1"/>
</dbReference>
<dbReference type="GO" id="GO:0020037">
    <property type="term" value="F:heme binding"/>
    <property type="evidence" value="ECO:0007669"/>
    <property type="project" value="InterPro"/>
</dbReference>
<evidence type="ECO:0000313" key="8">
    <source>
        <dbReference type="EMBL" id="GGN93975.1"/>
    </source>
</evidence>
<dbReference type="SUPFAM" id="SSF48264">
    <property type="entry name" value="Cytochrome P450"/>
    <property type="match status" value="1"/>
</dbReference>
<dbReference type="GO" id="GO:0036199">
    <property type="term" value="F:cholest-4-en-3-one 26-monooxygenase activity"/>
    <property type="evidence" value="ECO:0007669"/>
    <property type="project" value="TreeGrafter"/>
</dbReference>
<evidence type="ECO:0000256" key="3">
    <source>
        <dbReference type="ARBA" id="ARBA00022723"/>
    </source>
</evidence>
<keyword evidence="3" id="KW-0479">Metal-binding</keyword>
<keyword evidence="5" id="KW-0408">Iron</keyword>
<feature type="region of interest" description="Disordered" evidence="7">
    <location>
        <begin position="92"/>
        <end position="111"/>
    </location>
</feature>
<dbReference type="FunFam" id="1.10.630.10:FF:000018">
    <property type="entry name" value="Cytochrome P450 monooxygenase"/>
    <property type="match status" value="1"/>
</dbReference>